<organism evidence="6">
    <name type="scientific">marine sediment metagenome</name>
    <dbReference type="NCBI Taxonomy" id="412755"/>
    <lineage>
        <taxon>unclassified sequences</taxon>
        <taxon>metagenomes</taxon>
        <taxon>ecological metagenomes</taxon>
    </lineage>
</organism>
<evidence type="ECO:0000256" key="3">
    <source>
        <dbReference type="ARBA" id="ARBA00022840"/>
    </source>
</evidence>
<evidence type="ECO:0000256" key="4">
    <source>
        <dbReference type="ARBA" id="ARBA00022962"/>
    </source>
</evidence>
<accession>A0A0F9EYQ8</accession>
<feature type="domain" description="Glutamine amidotransferase type-2" evidence="5">
    <location>
        <begin position="1"/>
        <end position="125"/>
    </location>
</feature>
<reference evidence="6" key="1">
    <citation type="journal article" date="2015" name="Nature">
        <title>Complex archaea that bridge the gap between prokaryotes and eukaryotes.</title>
        <authorList>
            <person name="Spang A."/>
            <person name="Saw J.H."/>
            <person name="Jorgensen S.L."/>
            <person name="Zaremba-Niedzwiedzka K."/>
            <person name="Martijn J."/>
            <person name="Lind A.E."/>
            <person name="van Eijk R."/>
            <person name="Schleper C."/>
            <person name="Guy L."/>
            <person name="Ettema T.J."/>
        </authorList>
    </citation>
    <scope>NUCLEOTIDE SEQUENCE</scope>
</reference>
<dbReference type="GO" id="GO:0005524">
    <property type="term" value="F:ATP binding"/>
    <property type="evidence" value="ECO:0007669"/>
    <property type="project" value="UniProtKB-KW"/>
</dbReference>
<proteinExistence type="inferred from homology"/>
<dbReference type="InterPro" id="IPR029055">
    <property type="entry name" value="Ntn_hydrolases_N"/>
</dbReference>
<name>A0A0F9EYQ8_9ZZZZ</name>
<dbReference type="NCBIfam" id="TIGR01536">
    <property type="entry name" value="asn_synth_AEB"/>
    <property type="match status" value="1"/>
</dbReference>
<dbReference type="CDD" id="cd00712">
    <property type="entry name" value="AsnB"/>
    <property type="match status" value="1"/>
</dbReference>
<dbReference type="InterPro" id="IPR033738">
    <property type="entry name" value="AsnB_N"/>
</dbReference>
<keyword evidence="2" id="KW-0547">Nucleotide-binding</keyword>
<comment type="similarity">
    <text evidence="1">Belongs to the asparagine synthetase family.</text>
</comment>
<dbReference type="InterPro" id="IPR051786">
    <property type="entry name" value="ASN_synthetase/amidase"/>
</dbReference>
<evidence type="ECO:0000259" key="5">
    <source>
        <dbReference type="PROSITE" id="PS51278"/>
    </source>
</evidence>
<dbReference type="InterPro" id="IPR006426">
    <property type="entry name" value="Asn_synth_AEB"/>
</dbReference>
<dbReference type="PANTHER" id="PTHR43284:SF1">
    <property type="entry name" value="ASPARAGINE SYNTHETASE"/>
    <property type="match status" value="1"/>
</dbReference>
<dbReference type="PIRSF" id="PIRSF001589">
    <property type="entry name" value="Asn_synthetase_glu-h"/>
    <property type="match status" value="1"/>
</dbReference>
<dbReference type="InterPro" id="IPR001962">
    <property type="entry name" value="Asn_synthase"/>
</dbReference>
<dbReference type="PROSITE" id="PS51278">
    <property type="entry name" value="GATASE_TYPE_2"/>
    <property type="match status" value="1"/>
</dbReference>
<comment type="caution">
    <text evidence="6">The sequence shown here is derived from an EMBL/GenBank/DDBJ whole genome shotgun (WGS) entry which is preliminary data.</text>
</comment>
<dbReference type="CDD" id="cd01991">
    <property type="entry name" value="Asn_synthase_B_C"/>
    <property type="match status" value="1"/>
</dbReference>
<dbReference type="Gene3D" id="3.60.20.10">
    <property type="entry name" value="Glutamine Phosphoribosylpyrophosphate, subunit 1, domain 1"/>
    <property type="match status" value="1"/>
</dbReference>
<dbReference type="InterPro" id="IPR017932">
    <property type="entry name" value="GATase_2_dom"/>
</dbReference>
<dbReference type="PANTHER" id="PTHR43284">
    <property type="entry name" value="ASPARAGINE SYNTHETASE (GLUTAMINE-HYDROLYZING)"/>
    <property type="match status" value="1"/>
</dbReference>
<dbReference type="GO" id="GO:0005829">
    <property type="term" value="C:cytosol"/>
    <property type="evidence" value="ECO:0007669"/>
    <property type="project" value="TreeGrafter"/>
</dbReference>
<dbReference type="AlphaFoldDB" id="A0A0F9EYQ8"/>
<evidence type="ECO:0000313" key="6">
    <source>
        <dbReference type="EMBL" id="KKL50155.1"/>
    </source>
</evidence>
<dbReference type="GO" id="GO:0004066">
    <property type="term" value="F:asparagine synthase (glutamine-hydrolyzing) activity"/>
    <property type="evidence" value="ECO:0007669"/>
    <property type="project" value="InterPro"/>
</dbReference>
<dbReference type="Gene3D" id="3.40.50.620">
    <property type="entry name" value="HUPs"/>
    <property type="match status" value="1"/>
</dbReference>
<gene>
    <name evidence="6" type="ORF">LCGC14_2308330</name>
</gene>
<dbReference type="SUPFAM" id="SSF56235">
    <property type="entry name" value="N-terminal nucleophile aminohydrolases (Ntn hydrolases)"/>
    <property type="match status" value="1"/>
</dbReference>
<dbReference type="Pfam" id="PF00733">
    <property type="entry name" value="Asn_synthase"/>
    <property type="match status" value="1"/>
</dbReference>
<keyword evidence="4" id="KW-0315">Glutamine amidotransferase</keyword>
<dbReference type="SUPFAM" id="SSF52402">
    <property type="entry name" value="Adenine nucleotide alpha hydrolases-like"/>
    <property type="match status" value="1"/>
</dbReference>
<evidence type="ECO:0000256" key="2">
    <source>
        <dbReference type="ARBA" id="ARBA00022741"/>
    </source>
</evidence>
<dbReference type="Pfam" id="PF13537">
    <property type="entry name" value="GATase_7"/>
    <property type="match status" value="1"/>
</dbReference>
<evidence type="ECO:0000256" key="1">
    <source>
        <dbReference type="ARBA" id="ARBA00005752"/>
    </source>
</evidence>
<protein>
    <recommendedName>
        <fullName evidence="5">Glutamine amidotransferase type-2 domain-containing protein</fullName>
    </recommendedName>
</protein>
<dbReference type="GO" id="GO:0006529">
    <property type="term" value="P:asparagine biosynthetic process"/>
    <property type="evidence" value="ECO:0007669"/>
    <property type="project" value="InterPro"/>
</dbReference>
<dbReference type="InterPro" id="IPR014729">
    <property type="entry name" value="Rossmann-like_a/b/a_fold"/>
</dbReference>
<sequence length="532" mass="62938">MEQNRHQFYTQSDTEVIVHAYEEYGEDCVKYLRGQFAFCVYDSREELLFLARDHMGLKPLYYYFDRNKFIFGSEIKSILCHNIKREVNKNALNYYLSLKYVPFHNTLFRGIYKVPPSSYLIFDLKRKKLSINKFWTLKFDVNKNRNVNQIAKELRRIIEESVSIRLMSDVPLGAFLSGGIDSSIIVGLMSKLLEEPVKTFSIGFEGSPVDETKYSRVVAEHFDTDHTEIIVRSPSYHLLPKIIWHLDDLIADGAVIPVHIMAKHARERMTVALTGDGADEVFAGYSAFYQRQKFNFMRSIPDGILNLFMKFYNKIPLHLFRIGISYLEQSKTLKDRYLRKIIHVPDIDKIKIFPFKAERIKPKIQETLPKSLDNTNQFTFWDLLYQLPNQFNMKVDKMTMAASLEARTPFLDVNIVEYATTIPTSLKLKGNIEKYILRLSMKDLLPPLILKRKKRGFNTPLNYWLKTGLKEVFEILMERLEKRKDLFNPRFIKSVKRNRRFKIFENRAWNLLMFELWYETYFENDGFKPIRI</sequence>
<dbReference type="EMBL" id="LAZR01032702">
    <property type="protein sequence ID" value="KKL50155.1"/>
    <property type="molecule type" value="Genomic_DNA"/>
</dbReference>
<keyword evidence="3" id="KW-0067">ATP-binding</keyword>